<dbReference type="AlphaFoldDB" id="A0A7J7UCT5"/>
<feature type="compositionally biased region" description="Basic and acidic residues" evidence="1">
    <location>
        <begin position="25"/>
        <end position="40"/>
    </location>
</feature>
<feature type="compositionally biased region" description="Polar residues" evidence="1">
    <location>
        <begin position="42"/>
        <end position="52"/>
    </location>
</feature>
<protein>
    <submittedName>
        <fullName evidence="2">Uncharacterized protein</fullName>
    </submittedName>
</protein>
<feature type="region of interest" description="Disordered" evidence="1">
    <location>
        <begin position="1"/>
        <end position="65"/>
    </location>
</feature>
<name>A0A7J7UCT5_MYOMY</name>
<keyword evidence="3" id="KW-1185">Reference proteome</keyword>
<reference evidence="2 3" key="1">
    <citation type="journal article" date="2020" name="Nature">
        <title>Six reference-quality genomes reveal evolution of bat adaptations.</title>
        <authorList>
            <person name="Jebb D."/>
            <person name="Huang Z."/>
            <person name="Pippel M."/>
            <person name="Hughes G.M."/>
            <person name="Lavrichenko K."/>
            <person name="Devanna P."/>
            <person name="Winkler S."/>
            <person name="Jermiin L.S."/>
            <person name="Skirmuntt E.C."/>
            <person name="Katzourakis A."/>
            <person name="Burkitt-Gray L."/>
            <person name="Ray D.A."/>
            <person name="Sullivan K.A.M."/>
            <person name="Roscito J.G."/>
            <person name="Kirilenko B.M."/>
            <person name="Davalos L.M."/>
            <person name="Corthals A.P."/>
            <person name="Power M.L."/>
            <person name="Jones G."/>
            <person name="Ransome R.D."/>
            <person name="Dechmann D.K.N."/>
            <person name="Locatelli A.G."/>
            <person name="Puechmaille S.J."/>
            <person name="Fedrigo O."/>
            <person name="Jarvis E.D."/>
            <person name="Hiller M."/>
            <person name="Vernes S.C."/>
            <person name="Myers E.W."/>
            <person name="Teeling E.C."/>
        </authorList>
    </citation>
    <scope>NUCLEOTIDE SEQUENCE [LARGE SCALE GENOMIC DNA]</scope>
    <source>
        <strain evidence="2">MMyoMyo1</strain>
        <tissue evidence="2">Flight muscle</tissue>
    </source>
</reference>
<comment type="caution">
    <text evidence="2">The sequence shown here is derived from an EMBL/GenBank/DDBJ whole genome shotgun (WGS) entry which is preliminary data.</text>
</comment>
<proteinExistence type="predicted"/>
<evidence type="ECO:0000256" key="1">
    <source>
        <dbReference type="SAM" id="MobiDB-lite"/>
    </source>
</evidence>
<evidence type="ECO:0000313" key="2">
    <source>
        <dbReference type="EMBL" id="KAF6310685.1"/>
    </source>
</evidence>
<dbReference type="EMBL" id="JABWUV010000013">
    <property type="protein sequence ID" value="KAF6310685.1"/>
    <property type="molecule type" value="Genomic_DNA"/>
</dbReference>
<sequence length="160" mass="17042">MSMRDGSEPSRNCSLSSWQGLQDQINRHEAGTDQNAEKKNTNKTGPRNASQRTKQEVTAHLHLASTQRAFTAAEMAPGCPSRSHSRASAVQQDGSLHRGVHCGCERPSPAGQAAPPSSLDRRPPPTLLITCLRTGPACFCTAYGTGYRTLGSAPSCPLTV</sequence>
<feature type="compositionally biased region" description="Polar residues" evidence="1">
    <location>
        <begin position="9"/>
        <end position="24"/>
    </location>
</feature>
<dbReference type="Proteomes" id="UP000527355">
    <property type="component" value="Unassembled WGS sequence"/>
</dbReference>
<organism evidence="2 3">
    <name type="scientific">Myotis myotis</name>
    <name type="common">Greater mouse-eared bat</name>
    <name type="synonym">Vespertilio myotis</name>
    <dbReference type="NCBI Taxonomy" id="51298"/>
    <lineage>
        <taxon>Eukaryota</taxon>
        <taxon>Metazoa</taxon>
        <taxon>Chordata</taxon>
        <taxon>Craniata</taxon>
        <taxon>Vertebrata</taxon>
        <taxon>Euteleostomi</taxon>
        <taxon>Mammalia</taxon>
        <taxon>Eutheria</taxon>
        <taxon>Laurasiatheria</taxon>
        <taxon>Chiroptera</taxon>
        <taxon>Yangochiroptera</taxon>
        <taxon>Vespertilionidae</taxon>
        <taxon>Myotis</taxon>
    </lineage>
</organism>
<evidence type="ECO:0000313" key="3">
    <source>
        <dbReference type="Proteomes" id="UP000527355"/>
    </source>
</evidence>
<gene>
    <name evidence="2" type="ORF">mMyoMyo1_008743</name>
</gene>
<accession>A0A7J7UCT5</accession>